<dbReference type="CDD" id="cd17470">
    <property type="entry name" value="T3SS_Flik_C"/>
    <property type="match status" value="1"/>
</dbReference>
<dbReference type="OrthoDB" id="5468982at2"/>
<feature type="compositionally biased region" description="Polar residues" evidence="1">
    <location>
        <begin position="292"/>
        <end position="307"/>
    </location>
</feature>
<dbReference type="Gene3D" id="3.30.750.140">
    <property type="match status" value="1"/>
</dbReference>
<dbReference type="Proteomes" id="UP000199355">
    <property type="component" value="Unassembled WGS sequence"/>
</dbReference>
<reference evidence="4" key="1">
    <citation type="submission" date="2016-10" db="EMBL/GenBank/DDBJ databases">
        <authorList>
            <person name="Varghese N."/>
            <person name="Submissions S."/>
        </authorList>
    </citation>
    <scope>NUCLEOTIDE SEQUENCE [LARGE SCALE GENOMIC DNA]</scope>
    <source>
        <strain evidence="4">KHC7</strain>
    </source>
</reference>
<name>A0A1G7LDA7_9BACT</name>
<feature type="compositionally biased region" description="Basic and acidic residues" evidence="1">
    <location>
        <begin position="382"/>
        <end position="395"/>
    </location>
</feature>
<sequence>MQILPTAADAATATEALWTAQNTARSESGFADYLSAMHTAIDSAASDENVSADAALAQETAASATAATTQVQSPYTRTTSNGVTYTLEEVCFTKQELQSLRQQLAKAGVPAEGLERLDSLAEQPDGASLAMVLASLKTGATTPQLGDDEKSAITSLLKKLDPTGVLDESAQALMLQGKGTEALALIQDFIGKMDQTTALQVTQEEVLALGKGLGLSSTALQSLGNQFGGATALLSTPTQLANLLAPATDYFTAAKSAQKTLDAALKDTLQPMLAKARARTEKEKQAHALQNKKAQQSKTVIDDTVQQKSRDVLSRTLAGTDADSTATRQNAATAQTAAQPLTQNARQADAVPQSADNAALRNHAAQAQGAASQKGQEAATGEDGHAASDKKSNKESAWDDLLETVAVKTAPTATTARADAAAQAALYAAQNTAGEPVSTASANAQPQLARQVAGQVERGLLSSLQNGGTRLDLQLHPQELGAITLSLTVRNGEVTALIRPEKSETADMVNRQVEHIRLNLEQQGLKVDKVEVQLDSSQQDAASWQDLEQHNSWQEEDARREELARLKNLATFRNNDENSEAAALEQPVHSLSRTAVYAAGALNVVA</sequence>
<dbReference type="InterPro" id="IPR021136">
    <property type="entry name" value="Flagellar_hook_control-like_C"/>
</dbReference>
<dbReference type="RefSeq" id="WP_092153272.1">
    <property type="nucleotide sequence ID" value="NZ_FNBX01000006.1"/>
</dbReference>
<gene>
    <name evidence="3" type="ORF">SAMN05192586_10619</name>
</gene>
<evidence type="ECO:0000256" key="1">
    <source>
        <dbReference type="SAM" id="MobiDB-lite"/>
    </source>
</evidence>
<dbReference type="Pfam" id="PF02120">
    <property type="entry name" value="Flg_hook"/>
    <property type="match status" value="1"/>
</dbReference>
<feature type="domain" description="Flagellar hook-length control protein-like C-terminal" evidence="2">
    <location>
        <begin position="462"/>
        <end position="540"/>
    </location>
</feature>
<feature type="region of interest" description="Disordered" evidence="1">
    <location>
        <begin position="275"/>
        <end position="395"/>
    </location>
</feature>
<dbReference type="InterPro" id="IPR038610">
    <property type="entry name" value="FliK-like_C_sf"/>
</dbReference>
<evidence type="ECO:0000313" key="3">
    <source>
        <dbReference type="EMBL" id="SDF46949.1"/>
    </source>
</evidence>
<dbReference type="STRING" id="571438.SAMN05192586_10619"/>
<evidence type="ECO:0000259" key="2">
    <source>
        <dbReference type="Pfam" id="PF02120"/>
    </source>
</evidence>
<protein>
    <submittedName>
        <fullName evidence="3">Flagellar hook-length control protein FliK</fullName>
    </submittedName>
</protein>
<keyword evidence="3" id="KW-0969">Cilium</keyword>
<evidence type="ECO:0000313" key="4">
    <source>
        <dbReference type="Proteomes" id="UP000199355"/>
    </source>
</evidence>
<keyword evidence="3" id="KW-0966">Cell projection</keyword>
<accession>A0A1G7LDA7</accession>
<proteinExistence type="predicted"/>
<dbReference type="EMBL" id="FNBX01000006">
    <property type="protein sequence ID" value="SDF46949.1"/>
    <property type="molecule type" value="Genomic_DNA"/>
</dbReference>
<feature type="compositionally biased region" description="Low complexity" evidence="1">
    <location>
        <begin position="355"/>
        <end position="379"/>
    </location>
</feature>
<keyword evidence="4" id="KW-1185">Reference proteome</keyword>
<dbReference type="AlphaFoldDB" id="A0A1G7LDA7"/>
<keyword evidence="3" id="KW-0282">Flagellum</keyword>
<organism evidence="3 4">
    <name type="scientific">Desulfovibrio legallii</name>
    <dbReference type="NCBI Taxonomy" id="571438"/>
    <lineage>
        <taxon>Bacteria</taxon>
        <taxon>Pseudomonadati</taxon>
        <taxon>Thermodesulfobacteriota</taxon>
        <taxon>Desulfovibrionia</taxon>
        <taxon>Desulfovibrionales</taxon>
        <taxon>Desulfovibrionaceae</taxon>
        <taxon>Desulfovibrio</taxon>
    </lineage>
</organism>
<feature type="compositionally biased region" description="Low complexity" evidence="1">
    <location>
        <begin position="325"/>
        <end position="345"/>
    </location>
</feature>